<dbReference type="EMBL" id="KZ452008">
    <property type="protein sequence ID" value="PKA52333.1"/>
    <property type="molecule type" value="Genomic_DNA"/>
</dbReference>
<gene>
    <name evidence="2" type="ORF">AXF42_Ash010229</name>
</gene>
<name>A0A2I0A9U4_9ASPA</name>
<reference evidence="2 3" key="1">
    <citation type="journal article" date="2017" name="Nature">
        <title>The Apostasia genome and the evolution of orchids.</title>
        <authorList>
            <person name="Zhang G.Q."/>
            <person name="Liu K.W."/>
            <person name="Li Z."/>
            <person name="Lohaus R."/>
            <person name="Hsiao Y.Y."/>
            <person name="Niu S.C."/>
            <person name="Wang J.Y."/>
            <person name="Lin Y.C."/>
            <person name="Xu Q."/>
            <person name="Chen L.J."/>
            <person name="Yoshida K."/>
            <person name="Fujiwara S."/>
            <person name="Wang Z.W."/>
            <person name="Zhang Y.Q."/>
            <person name="Mitsuda N."/>
            <person name="Wang M."/>
            <person name="Liu G.H."/>
            <person name="Pecoraro L."/>
            <person name="Huang H.X."/>
            <person name="Xiao X.J."/>
            <person name="Lin M."/>
            <person name="Wu X.Y."/>
            <person name="Wu W.L."/>
            <person name="Chen Y.Y."/>
            <person name="Chang S.B."/>
            <person name="Sakamoto S."/>
            <person name="Ohme-Takagi M."/>
            <person name="Yagi M."/>
            <person name="Zeng S.J."/>
            <person name="Shen C.Y."/>
            <person name="Yeh C.M."/>
            <person name="Luo Y.B."/>
            <person name="Tsai W.C."/>
            <person name="Van de Peer Y."/>
            <person name="Liu Z.J."/>
        </authorList>
    </citation>
    <scope>NUCLEOTIDE SEQUENCE [LARGE SCALE GENOMIC DNA]</scope>
    <source>
        <strain evidence="3">cv. Shenzhen</strain>
        <tissue evidence="2">Stem</tissue>
    </source>
</reference>
<evidence type="ECO:0000313" key="2">
    <source>
        <dbReference type="EMBL" id="PKA52333.1"/>
    </source>
</evidence>
<keyword evidence="3" id="KW-1185">Reference proteome</keyword>
<feature type="region of interest" description="Disordered" evidence="1">
    <location>
        <begin position="66"/>
        <end position="95"/>
    </location>
</feature>
<organism evidence="2 3">
    <name type="scientific">Apostasia shenzhenica</name>
    <dbReference type="NCBI Taxonomy" id="1088818"/>
    <lineage>
        <taxon>Eukaryota</taxon>
        <taxon>Viridiplantae</taxon>
        <taxon>Streptophyta</taxon>
        <taxon>Embryophyta</taxon>
        <taxon>Tracheophyta</taxon>
        <taxon>Spermatophyta</taxon>
        <taxon>Magnoliopsida</taxon>
        <taxon>Liliopsida</taxon>
        <taxon>Asparagales</taxon>
        <taxon>Orchidaceae</taxon>
        <taxon>Apostasioideae</taxon>
        <taxon>Apostasia</taxon>
    </lineage>
</organism>
<dbReference type="AlphaFoldDB" id="A0A2I0A9U4"/>
<evidence type="ECO:0000256" key="1">
    <source>
        <dbReference type="SAM" id="MobiDB-lite"/>
    </source>
</evidence>
<protein>
    <submittedName>
        <fullName evidence="2">Uncharacterized protein</fullName>
    </submittedName>
</protein>
<evidence type="ECO:0000313" key="3">
    <source>
        <dbReference type="Proteomes" id="UP000236161"/>
    </source>
</evidence>
<accession>A0A2I0A9U4</accession>
<dbReference type="Proteomes" id="UP000236161">
    <property type="component" value="Unassembled WGS sequence"/>
</dbReference>
<proteinExistence type="predicted"/>
<feature type="region of interest" description="Disordered" evidence="1">
    <location>
        <begin position="33"/>
        <end position="54"/>
    </location>
</feature>
<sequence>MTKKTEQFNTPTETPIRVSESIHCFLGLRASQVPSQPDSASRLAESSGRVSRLGVATRRVEWQRQPTRRLDSASRVPESARLGPDSASRVAESARLGDATRRVDCRVSPTRRVEWPSQPDSASLVAESARLGVVTRRAEWPSQPDSVTRLARLGLLAESRAESGNISELRFAQNLNKSHAPRWGILGGV</sequence>